<keyword evidence="11" id="KW-1185">Reference proteome</keyword>
<dbReference type="GO" id="GO:0003774">
    <property type="term" value="F:cytoskeletal motor activity"/>
    <property type="evidence" value="ECO:0007669"/>
    <property type="project" value="InterPro"/>
</dbReference>
<protein>
    <recommendedName>
        <fullName evidence="7">Flagellar L-ring protein</fullName>
    </recommendedName>
    <alternativeName>
        <fullName evidence="7">Basal body L-ring protein</fullName>
    </alternativeName>
</protein>
<dbReference type="Proteomes" id="UP000446786">
    <property type="component" value="Unassembled WGS sequence"/>
</dbReference>
<comment type="similarity">
    <text evidence="2 7">Belongs to the FlgH family.</text>
</comment>
<dbReference type="Pfam" id="PF02107">
    <property type="entry name" value="FlgH"/>
    <property type="match status" value="1"/>
</dbReference>
<comment type="subunit">
    <text evidence="7">The basal body constitutes a major portion of the flagellar organelle and consists of four rings (L,P,S, and M) mounted on a central rod.</text>
</comment>
<keyword evidence="10" id="KW-0282">Flagellum</keyword>
<gene>
    <name evidence="7" type="primary">flgH</name>
    <name evidence="9" type="ORF">GRI94_01865</name>
    <name evidence="10" type="ORF">GRI94_15955</name>
</gene>
<comment type="caution">
    <text evidence="10">The sequence shown here is derived from an EMBL/GenBank/DDBJ whole genome shotgun (WGS) entry which is preliminary data.</text>
</comment>
<evidence type="ECO:0000256" key="6">
    <source>
        <dbReference type="ARBA" id="ARBA00023237"/>
    </source>
</evidence>
<keyword evidence="5 7" id="KW-0975">Bacterial flagellum</keyword>
<dbReference type="RefSeq" id="WP_160778095.1">
    <property type="nucleotide sequence ID" value="NZ_BAAAZF010000001.1"/>
</dbReference>
<proteinExistence type="inferred from homology"/>
<dbReference type="InterPro" id="IPR000527">
    <property type="entry name" value="Flag_Lring"/>
</dbReference>
<evidence type="ECO:0000313" key="10">
    <source>
        <dbReference type="EMBL" id="MXP33323.1"/>
    </source>
</evidence>
<dbReference type="PANTHER" id="PTHR34933:SF1">
    <property type="entry name" value="FLAGELLAR L-RING PROTEIN"/>
    <property type="match status" value="1"/>
</dbReference>
<reference evidence="10 11" key="1">
    <citation type="submission" date="2019-12" db="EMBL/GenBank/DDBJ databases">
        <title>Genomic-based taxomic classification of the family Erythrobacteraceae.</title>
        <authorList>
            <person name="Xu L."/>
        </authorList>
    </citation>
    <scope>NUCLEOTIDE SEQUENCE [LARGE SCALE GENOMIC DNA]</scope>
    <source>
        <strain evidence="10 11">JCM 16677</strain>
    </source>
</reference>
<evidence type="ECO:0000256" key="7">
    <source>
        <dbReference type="HAMAP-Rule" id="MF_00415"/>
    </source>
</evidence>
<evidence type="ECO:0000313" key="9">
    <source>
        <dbReference type="EMBL" id="MXP30563.1"/>
    </source>
</evidence>
<comment type="subcellular location">
    <subcellularLocation>
        <location evidence="7">Cell outer membrane</location>
    </subcellularLocation>
    <subcellularLocation>
        <location evidence="7">Bacterial flagellum basal body</location>
    </subcellularLocation>
</comment>
<evidence type="ECO:0000256" key="1">
    <source>
        <dbReference type="ARBA" id="ARBA00002591"/>
    </source>
</evidence>
<keyword evidence="6 7" id="KW-0998">Cell outer membrane</keyword>
<dbReference type="OrthoDB" id="9789227at2"/>
<evidence type="ECO:0000256" key="8">
    <source>
        <dbReference type="SAM" id="SignalP"/>
    </source>
</evidence>
<dbReference type="GO" id="GO:0009279">
    <property type="term" value="C:cell outer membrane"/>
    <property type="evidence" value="ECO:0007669"/>
    <property type="project" value="UniProtKB-SubCell"/>
</dbReference>
<dbReference type="GO" id="GO:0009427">
    <property type="term" value="C:bacterial-type flagellum basal body, distal rod, L ring"/>
    <property type="evidence" value="ECO:0007669"/>
    <property type="project" value="InterPro"/>
</dbReference>
<organism evidence="10 11">
    <name type="scientific">Parerythrobacter jejuensis</name>
    <dbReference type="NCBI Taxonomy" id="795812"/>
    <lineage>
        <taxon>Bacteria</taxon>
        <taxon>Pseudomonadati</taxon>
        <taxon>Pseudomonadota</taxon>
        <taxon>Alphaproteobacteria</taxon>
        <taxon>Sphingomonadales</taxon>
        <taxon>Erythrobacteraceae</taxon>
        <taxon>Parerythrobacter</taxon>
    </lineage>
</organism>
<dbReference type="AlphaFoldDB" id="A0A845AVW9"/>
<dbReference type="EMBL" id="WTYE01000001">
    <property type="protein sequence ID" value="MXP33323.1"/>
    <property type="molecule type" value="Genomic_DNA"/>
</dbReference>
<dbReference type="EMBL" id="WTYE01000001">
    <property type="protein sequence ID" value="MXP30563.1"/>
    <property type="molecule type" value="Genomic_DNA"/>
</dbReference>
<comment type="function">
    <text evidence="1 7">Assembles around the rod to form the L-ring and probably protects the motor/basal body from shearing forces during rotation.</text>
</comment>
<evidence type="ECO:0000256" key="3">
    <source>
        <dbReference type="ARBA" id="ARBA00022729"/>
    </source>
</evidence>
<evidence type="ECO:0000256" key="2">
    <source>
        <dbReference type="ARBA" id="ARBA00006929"/>
    </source>
</evidence>
<dbReference type="HAMAP" id="MF_00415">
    <property type="entry name" value="FlgH"/>
    <property type="match status" value="1"/>
</dbReference>
<feature type="chain" id="PRO_5044663631" description="Flagellar L-ring protein" evidence="8">
    <location>
        <begin position="23"/>
        <end position="191"/>
    </location>
</feature>
<accession>A0A845AVW9</accession>
<keyword evidence="3 8" id="KW-0732">Signal</keyword>
<dbReference type="PANTHER" id="PTHR34933">
    <property type="entry name" value="FLAGELLAR L-RING PROTEIN"/>
    <property type="match status" value="1"/>
</dbReference>
<feature type="signal peptide" evidence="8">
    <location>
        <begin position="1"/>
        <end position="22"/>
    </location>
</feature>
<keyword evidence="10" id="KW-0966">Cell projection</keyword>
<evidence type="ECO:0000256" key="4">
    <source>
        <dbReference type="ARBA" id="ARBA00023136"/>
    </source>
</evidence>
<dbReference type="GO" id="GO:0071973">
    <property type="term" value="P:bacterial-type flagellum-dependent cell motility"/>
    <property type="evidence" value="ECO:0007669"/>
    <property type="project" value="InterPro"/>
</dbReference>
<name>A0A845AVW9_9SPHN</name>
<sequence>MKLHSALPIALAALATASPAAADQLYRGDNWAGVASDNKAQGVGDIVTIIIFESASATNRVGTRSGKDTSLGGGLVTGPIDETLSFGFDSKFRGIGETERSDRFVASMAAQVVEVLPNGDLVVVGKQNIFVNGEKRDIAVRGQVRAVDITPDNTVASSRLANAEINYDGKGYITRKGKPGFLNRIFSLLGL</sequence>
<keyword evidence="4 7" id="KW-0472">Membrane</keyword>
<keyword evidence="10" id="KW-0969">Cilium</keyword>
<evidence type="ECO:0000256" key="5">
    <source>
        <dbReference type="ARBA" id="ARBA00023143"/>
    </source>
</evidence>
<evidence type="ECO:0000313" key="11">
    <source>
        <dbReference type="Proteomes" id="UP000446786"/>
    </source>
</evidence>
<dbReference type="PRINTS" id="PR01008">
    <property type="entry name" value="FLGLRINGFLGH"/>
</dbReference>